<keyword evidence="3" id="KW-0804">Transcription</keyword>
<dbReference type="Proteomes" id="UP000033166">
    <property type="component" value="Chromosome I"/>
</dbReference>
<dbReference type="PANTHER" id="PTHR47504">
    <property type="entry name" value="RIGHT ORIGIN-BINDING PROTEIN"/>
    <property type="match status" value="1"/>
</dbReference>
<dbReference type="GO" id="GO:0043565">
    <property type="term" value="F:sequence-specific DNA binding"/>
    <property type="evidence" value="ECO:0007669"/>
    <property type="project" value="InterPro"/>
</dbReference>
<reference evidence="7" key="1">
    <citation type="submission" date="2015-01" db="EMBL/GenBank/DDBJ databases">
        <authorList>
            <person name="Andreevskaya M."/>
        </authorList>
    </citation>
    <scope>NUCLEOTIDE SEQUENCE [LARGE SCALE GENOMIC DNA]</scope>
    <source>
        <strain evidence="7">MKFS47</strain>
    </source>
</reference>
<dbReference type="Gene3D" id="2.60.120.260">
    <property type="entry name" value="Galactose-binding domain-like"/>
    <property type="match status" value="1"/>
</dbReference>
<dbReference type="SMART" id="SM00342">
    <property type="entry name" value="HTH_ARAC"/>
    <property type="match status" value="1"/>
</dbReference>
<feature type="transmembrane region" description="Helical" evidence="4">
    <location>
        <begin position="62"/>
        <end position="82"/>
    </location>
</feature>
<evidence type="ECO:0000256" key="2">
    <source>
        <dbReference type="ARBA" id="ARBA00023125"/>
    </source>
</evidence>
<dbReference type="RefSeq" id="WP_047915279.1">
    <property type="nucleotide sequence ID" value="NZ_LN774769.1"/>
</dbReference>
<keyword evidence="2" id="KW-0238">DNA-binding</keyword>
<dbReference type="InterPro" id="IPR009057">
    <property type="entry name" value="Homeodomain-like_sf"/>
</dbReference>
<dbReference type="Gene3D" id="1.10.10.60">
    <property type="entry name" value="Homeodomain-like"/>
    <property type="match status" value="2"/>
</dbReference>
<dbReference type="HOGENOM" id="CLU_082696_0_0_9"/>
<dbReference type="EMBL" id="LN774769">
    <property type="protein sequence ID" value="CEN28095.1"/>
    <property type="molecule type" value="Genomic_DNA"/>
</dbReference>
<keyword evidence="4" id="KW-1133">Transmembrane helix</keyword>
<evidence type="ECO:0000259" key="5">
    <source>
        <dbReference type="PROSITE" id="PS01124"/>
    </source>
</evidence>
<evidence type="ECO:0000256" key="1">
    <source>
        <dbReference type="ARBA" id="ARBA00023015"/>
    </source>
</evidence>
<dbReference type="PROSITE" id="PS00041">
    <property type="entry name" value="HTH_ARAC_FAMILY_1"/>
    <property type="match status" value="1"/>
</dbReference>
<organism evidence="6 7">
    <name type="scientific">Pseudolactococcus piscium MKFS47</name>
    <dbReference type="NCBI Taxonomy" id="297352"/>
    <lineage>
        <taxon>Bacteria</taxon>
        <taxon>Bacillati</taxon>
        <taxon>Bacillota</taxon>
        <taxon>Bacilli</taxon>
        <taxon>Lactobacillales</taxon>
        <taxon>Streptococcaceae</taxon>
        <taxon>Pseudolactococcus</taxon>
    </lineage>
</organism>
<gene>
    <name evidence="6" type="ORF">LACPI_0895</name>
</gene>
<name>A0A0D6DVT5_9LACT</name>
<dbReference type="PANTHER" id="PTHR47504:SF6">
    <property type="entry name" value="ARAC-FAMILY TRANSCRIPTIONAL REGULATOR"/>
    <property type="match status" value="1"/>
</dbReference>
<evidence type="ECO:0000256" key="3">
    <source>
        <dbReference type="ARBA" id="ARBA00023163"/>
    </source>
</evidence>
<proteinExistence type="predicted"/>
<keyword evidence="1" id="KW-0805">Transcription regulation</keyword>
<sequence>MDYTSDVQKALDYIEKNLNSKIDTKELAQIVGMSVYHFHRVFKKETKVGIYKYIQMRRMSQAALLLLNSDLSILTISLISGFSSQEAFTRVFKRYYKMPPHQYKMQFKHFFRRQELMNDQEIKHWMITGENFDKYEVSMDYDVFHSDKKSVKIQGPDKKDASSFATVMQQINSKNYKNKRVKLSAYLKTEDVVGWAGIWFRIDGENFHQLKFDNMEDRPIVGTNPWNYYSSVLDVPDEAERLVFGFLLQGPGILWSDDFSINVVGNDVKTTDFNSELIFPDEPNNLSFTD</sequence>
<keyword evidence="4" id="KW-0812">Transmembrane</keyword>
<protein>
    <submittedName>
        <fullName evidence="6">Transcriptional regulator, AraC family</fullName>
    </submittedName>
</protein>
<feature type="domain" description="HTH araC/xylS-type" evidence="5">
    <location>
        <begin position="8"/>
        <end position="106"/>
    </location>
</feature>
<dbReference type="InterPro" id="IPR018062">
    <property type="entry name" value="HTH_AraC-typ_CS"/>
</dbReference>
<dbReference type="InterPro" id="IPR018060">
    <property type="entry name" value="HTH_AraC"/>
</dbReference>
<dbReference type="KEGG" id="lpk:LACPI_0895"/>
<dbReference type="PROSITE" id="PS01124">
    <property type="entry name" value="HTH_ARAC_FAMILY_2"/>
    <property type="match status" value="1"/>
</dbReference>
<evidence type="ECO:0000256" key="4">
    <source>
        <dbReference type="SAM" id="Phobius"/>
    </source>
</evidence>
<dbReference type="GO" id="GO:0003700">
    <property type="term" value="F:DNA-binding transcription factor activity"/>
    <property type="evidence" value="ECO:0007669"/>
    <property type="project" value="InterPro"/>
</dbReference>
<dbReference type="AlphaFoldDB" id="A0A0D6DVT5"/>
<dbReference type="InterPro" id="IPR050959">
    <property type="entry name" value="MarA-like"/>
</dbReference>
<evidence type="ECO:0000313" key="6">
    <source>
        <dbReference type="EMBL" id="CEN28095.1"/>
    </source>
</evidence>
<keyword evidence="4" id="KW-0472">Membrane</keyword>
<accession>A0A0D6DVT5</accession>
<dbReference type="SUPFAM" id="SSF46689">
    <property type="entry name" value="Homeodomain-like"/>
    <property type="match status" value="2"/>
</dbReference>
<dbReference type="Pfam" id="PF12833">
    <property type="entry name" value="HTH_18"/>
    <property type="match status" value="1"/>
</dbReference>
<evidence type="ECO:0000313" key="7">
    <source>
        <dbReference type="Proteomes" id="UP000033166"/>
    </source>
</evidence>